<reference evidence="3" key="1">
    <citation type="submission" date="2023-07" db="EMBL/GenBank/DDBJ databases">
        <title>30 novel species of actinomycetes from the DSMZ collection.</title>
        <authorList>
            <person name="Nouioui I."/>
        </authorList>
    </citation>
    <scope>NUCLEOTIDE SEQUENCE [LARGE SCALE GENOMIC DNA]</scope>
    <source>
        <strain evidence="3">DSM 45834</strain>
    </source>
</reference>
<accession>A0ABU2NCA3</accession>
<dbReference type="EMBL" id="JAVREJ010000013">
    <property type="protein sequence ID" value="MDT0351575.1"/>
    <property type="molecule type" value="Genomic_DNA"/>
</dbReference>
<keyword evidence="3" id="KW-1185">Reference proteome</keyword>
<proteinExistence type="predicted"/>
<comment type="caution">
    <text evidence="2">The sequence shown here is derived from an EMBL/GenBank/DDBJ whole genome shotgun (WGS) entry which is preliminary data.</text>
</comment>
<evidence type="ECO:0000313" key="2">
    <source>
        <dbReference type="EMBL" id="MDT0351575.1"/>
    </source>
</evidence>
<sequence>MTTPAPEVPDPTKKGLRGVYAAVLVLEGIVVGLALLVLPKFGAGATPLGVTLIGGLAVAMVLASGVQRRPWGLPVALTLQVATIACGLLVPALALVGLIFAAVWAGILLMARDVRRRYERGQLPAQQAARDEQRRSES</sequence>
<dbReference type="Pfam" id="PF14017">
    <property type="entry name" value="DUF4233"/>
    <property type="match status" value="1"/>
</dbReference>
<evidence type="ECO:0000313" key="3">
    <source>
        <dbReference type="Proteomes" id="UP001183202"/>
    </source>
</evidence>
<organism evidence="2 3">
    <name type="scientific">Pseudonocardia charpentierae</name>
    <dbReference type="NCBI Taxonomy" id="3075545"/>
    <lineage>
        <taxon>Bacteria</taxon>
        <taxon>Bacillati</taxon>
        <taxon>Actinomycetota</taxon>
        <taxon>Actinomycetes</taxon>
        <taxon>Pseudonocardiales</taxon>
        <taxon>Pseudonocardiaceae</taxon>
        <taxon>Pseudonocardia</taxon>
    </lineage>
</organism>
<feature type="transmembrane region" description="Helical" evidence="1">
    <location>
        <begin position="20"/>
        <end position="38"/>
    </location>
</feature>
<feature type="transmembrane region" description="Helical" evidence="1">
    <location>
        <begin position="78"/>
        <end position="111"/>
    </location>
</feature>
<dbReference type="Proteomes" id="UP001183202">
    <property type="component" value="Unassembled WGS sequence"/>
</dbReference>
<keyword evidence="1" id="KW-0812">Transmembrane</keyword>
<evidence type="ECO:0000256" key="1">
    <source>
        <dbReference type="SAM" id="Phobius"/>
    </source>
</evidence>
<keyword evidence="1" id="KW-1133">Transmembrane helix</keyword>
<name>A0ABU2NCA3_9PSEU</name>
<feature type="transmembrane region" description="Helical" evidence="1">
    <location>
        <begin position="45"/>
        <end position="66"/>
    </location>
</feature>
<gene>
    <name evidence="2" type="ORF">RM445_18765</name>
</gene>
<keyword evidence="1" id="KW-0472">Membrane</keyword>
<protein>
    <submittedName>
        <fullName evidence="2">DUF4233 domain-containing protein</fullName>
    </submittedName>
</protein>
<dbReference type="InterPro" id="IPR025327">
    <property type="entry name" value="DUF4233"/>
</dbReference>
<dbReference type="RefSeq" id="WP_311557946.1">
    <property type="nucleotide sequence ID" value="NZ_JAVREJ010000013.1"/>
</dbReference>